<keyword evidence="5" id="KW-0804">Transcription</keyword>
<feature type="compositionally biased region" description="Polar residues" evidence="6">
    <location>
        <begin position="50"/>
        <end position="60"/>
    </location>
</feature>
<dbReference type="AlphaFoldDB" id="A0A2T8KH17"/>
<dbReference type="PANTHER" id="PTHR33304">
    <property type="match status" value="1"/>
</dbReference>
<dbReference type="GO" id="GO:0034244">
    <property type="term" value="P:negative regulation of transcription elongation by RNA polymerase II"/>
    <property type="evidence" value="ECO:0007669"/>
    <property type="project" value="InterPro"/>
</dbReference>
<name>A0A2T8KH17_9POAL</name>
<dbReference type="EMBL" id="CM008048">
    <property type="protein sequence ID" value="PVH61458.1"/>
    <property type="molecule type" value="Genomic_DNA"/>
</dbReference>
<protein>
    <submittedName>
        <fullName evidence="7">Uncharacterized protein</fullName>
    </submittedName>
</protein>
<evidence type="ECO:0000256" key="1">
    <source>
        <dbReference type="ARBA" id="ARBA00022723"/>
    </source>
</evidence>
<keyword evidence="2" id="KW-0863">Zinc-finger</keyword>
<proteinExistence type="predicted"/>
<dbReference type="GO" id="GO:0008270">
    <property type="term" value="F:zinc ion binding"/>
    <property type="evidence" value="ECO:0007669"/>
    <property type="project" value="UniProtKB-KW"/>
</dbReference>
<feature type="compositionally biased region" description="Basic and acidic residues" evidence="6">
    <location>
        <begin position="168"/>
        <end position="177"/>
    </location>
</feature>
<feature type="region of interest" description="Disordered" evidence="6">
    <location>
        <begin position="143"/>
        <end position="186"/>
    </location>
</feature>
<evidence type="ECO:0000256" key="3">
    <source>
        <dbReference type="ARBA" id="ARBA00022833"/>
    </source>
</evidence>
<dbReference type="GO" id="GO:0140566">
    <property type="term" value="F:histone reader activity"/>
    <property type="evidence" value="ECO:0007669"/>
    <property type="project" value="InterPro"/>
</dbReference>
<reference evidence="7" key="1">
    <citation type="submission" date="2018-04" db="EMBL/GenBank/DDBJ databases">
        <title>WGS assembly of Panicum hallii.</title>
        <authorList>
            <person name="Lovell J."/>
            <person name="Jenkins J."/>
            <person name="Lowry D."/>
            <person name="Mamidi S."/>
            <person name="Sreedasyam A."/>
            <person name="Weng X."/>
            <person name="Barry K."/>
            <person name="Bonette J."/>
            <person name="Campitelli B."/>
            <person name="Daum C."/>
            <person name="Gordon S."/>
            <person name="Gould B."/>
            <person name="Lipzen A."/>
            <person name="Macqueen A."/>
            <person name="Palacio-Mejia J."/>
            <person name="Plott C."/>
            <person name="Shakirov E."/>
            <person name="Shu S."/>
            <person name="Yoshinaga Y."/>
            <person name="Zane M."/>
            <person name="Rokhsar D."/>
            <person name="Grimwood J."/>
            <person name="Schmutz J."/>
            <person name="Juenger T."/>
        </authorList>
    </citation>
    <scope>NUCLEOTIDE SEQUENCE [LARGE SCALE GENOMIC DNA]</scope>
    <source>
        <strain evidence="7">FIL2</strain>
    </source>
</reference>
<feature type="region of interest" description="Disordered" evidence="6">
    <location>
        <begin position="23"/>
        <end position="107"/>
    </location>
</feature>
<feature type="compositionally biased region" description="Basic and acidic residues" evidence="6">
    <location>
        <begin position="73"/>
        <end position="99"/>
    </location>
</feature>
<evidence type="ECO:0000256" key="6">
    <source>
        <dbReference type="SAM" id="MobiDB-lite"/>
    </source>
</evidence>
<organism evidence="7">
    <name type="scientific">Panicum hallii</name>
    <dbReference type="NCBI Taxonomy" id="206008"/>
    <lineage>
        <taxon>Eukaryota</taxon>
        <taxon>Viridiplantae</taxon>
        <taxon>Streptophyta</taxon>
        <taxon>Embryophyta</taxon>
        <taxon>Tracheophyta</taxon>
        <taxon>Spermatophyta</taxon>
        <taxon>Magnoliopsida</taxon>
        <taxon>Liliopsida</taxon>
        <taxon>Poales</taxon>
        <taxon>Poaceae</taxon>
        <taxon>PACMAD clade</taxon>
        <taxon>Panicoideae</taxon>
        <taxon>Panicodae</taxon>
        <taxon>Paniceae</taxon>
        <taxon>Panicinae</taxon>
        <taxon>Panicum</taxon>
        <taxon>Panicum sect. Panicum</taxon>
    </lineage>
</organism>
<feature type="compositionally biased region" description="Basic and acidic residues" evidence="6">
    <location>
        <begin position="29"/>
        <end position="49"/>
    </location>
</feature>
<evidence type="ECO:0000256" key="5">
    <source>
        <dbReference type="ARBA" id="ARBA00023163"/>
    </source>
</evidence>
<evidence type="ECO:0000256" key="4">
    <source>
        <dbReference type="ARBA" id="ARBA00023015"/>
    </source>
</evidence>
<dbReference type="PANTHER" id="PTHR33304:SF49">
    <property type="entry name" value="OS12G0161500 PROTEIN"/>
    <property type="match status" value="1"/>
</dbReference>
<gene>
    <name evidence="7" type="ORF">PAHAL_3G037200</name>
</gene>
<dbReference type="InterPro" id="IPR049914">
    <property type="entry name" value="PHD1-3/5-6"/>
</dbReference>
<keyword evidence="1" id="KW-0479">Metal-binding</keyword>
<sequence length="274" mass="30447">MASKLLVPKNNYLDECKERHDGIVSSKGKCKDHARGDHDIHGTLHKQEGTKSLNGNQPMQGLQRKSGKNSSKPFDKDLSRCQRDKALRKEDGHSPHNADQRGLTEINFDLSNKSEVAKCDGNTNNGMPKKRKVPSLEVNPKTIEVNVSKDLQGNNTDSRPRKKQRCVTSKDEEKGVEDGGGDFSPMGVEDDIARSLSQAAISKDGHAKVSMPLFVEQHCCSKPIDLPNWSGIFKIDGKEYISLAGHLSNKSCKKVWSLSRQLTPLVELKRLLRL</sequence>
<accession>A0A2T8KH17</accession>
<evidence type="ECO:0000256" key="2">
    <source>
        <dbReference type="ARBA" id="ARBA00022771"/>
    </source>
</evidence>
<dbReference type="Gramene" id="PVH61458">
    <property type="protein sequence ID" value="PVH61458"/>
    <property type="gene ID" value="PAHAL_3G037200"/>
</dbReference>
<keyword evidence="4" id="KW-0805">Transcription regulation</keyword>
<keyword evidence="3" id="KW-0862">Zinc</keyword>
<dbReference type="Proteomes" id="UP000243499">
    <property type="component" value="Chromosome 3"/>
</dbReference>
<evidence type="ECO:0000313" key="7">
    <source>
        <dbReference type="EMBL" id="PVH61458.1"/>
    </source>
</evidence>